<keyword evidence="6" id="KW-0732">Signal</keyword>
<dbReference type="InterPro" id="IPR006664">
    <property type="entry name" value="OMP_bac"/>
</dbReference>
<keyword evidence="2 4" id="KW-0472">Membrane</keyword>
<evidence type="ECO:0000256" key="6">
    <source>
        <dbReference type="SAM" id="SignalP"/>
    </source>
</evidence>
<dbReference type="PANTHER" id="PTHR30329">
    <property type="entry name" value="STATOR ELEMENT OF FLAGELLAR MOTOR COMPLEX"/>
    <property type="match status" value="1"/>
</dbReference>
<dbReference type="Gene3D" id="1.25.40.10">
    <property type="entry name" value="Tetratricopeptide repeat domain"/>
    <property type="match status" value="1"/>
</dbReference>
<dbReference type="Pfam" id="PF07676">
    <property type="entry name" value="PD40"/>
    <property type="match status" value="2"/>
</dbReference>
<dbReference type="Gene3D" id="2.60.40.1120">
    <property type="entry name" value="Carboxypeptidase-like, regulatory domain"/>
    <property type="match status" value="1"/>
</dbReference>
<dbReference type="OrthoDB" id="9809364at2"/>
<feature type="chain" id="PRO_5022201013" evidence="6">
    <location>
        <begin position="21"/>
        <end position="653"/>
    </location>
</feature>
<dbReference type="RefSeq" id="WP_146383202.1">
    <property type="nucleotide sequence ID" value="NZ_VOEJ01000009.1"/>
</dbReference>
<organism evidence="8 9">
    <name type="scientific">Mucilaginibacter pallidiroseus</name>
    <dbReference type="NCBI Taxonomy" id="2599295"/>
    <lineage>
        <taxon>Bacteria</taxon>
        <taxon>Pseudomonadati</taxon>
        <taxon>Bacteroidota</taxon>
        <taxon>Sphingobacteriia</taxon>
        <taxon>Sphingobacteriales</taxon>
        <taxon>Sphingobacteriaceae</taxon>
        <taxon>Mucilaginibacter</taxon>
    </lineage>
</organism>
<proteinExistence type="predicted"/>
<dbReference type="InterPro" id="IPR011990">
    <property type="entry name" value="TPR-like_helical_dom_sf"/>
</dbReference>
<dbReference type="AlphaFoldDB" id="A0A563U269"/>
<evidence type="ECO:0000256" key="3">
    <source>
        <dbReference type="ARBA" id="ARBA00023237"/>
    </source>
</evidence>
<feature type="signal peptide" evidence="6">
    <location>
        <begin position="1"/>
        <end position="20"/>
    </location>
</feature>
<dbReference type="Gene3D" id="2.120.10.30">
    <property type="entry name" value="TolB, C-terminal domain"/>
    <property type="match status" value="1"/>
</dbReference>
<dbReference type="Gene3D" id="3.30.1330.60">
    <property type="entry name" value="OmpA-like domain"/>
    <property type="match status" value="1"/>
</dbReference>
<dbReference type="InterPro" id="IPR036737">
    <property type="entry name" value="OmpA-like_sf"/>
</dbReference>
<evidence type="ECO:0000313" key="8">
    <source>
        <dbReference type="EMBL" id="TWR25231.1"/>
    </source>
</evidence>
<dbReference type="CDD" id="cd07185">
    <property type="entry name" value="OmpA_C-like"/>
    <property type="match status" value="1"/>
</dbReference>
<sequence>MRKRFSFTIILLLTLKGAFAQYSKDDPRGLGDKALKNKDYYEAAFYYRKAAEGLSLTTQQAVPYTATGKKNTKVKPEDQAYISYNLGEAYRGYENYIEAEPWYYKVITGNNEGKYPLARLWYGVCLRANQRFDEAIKQLEQFKAGYNGEYKALAEKEINTCKFAKEQLKYPQLIEVTKRKGLWNSDGSDYAMMQRDGLTYFTSSRFIKDDKKHLNRVYQIANTRNGDPQIIKFPGDDKIKELEYGTPSLTPDGQRMYFTRWYKFGARVVHAIYSSDYKNDAWTAPKRLNSNVNAEGANSIQPFVTADGKQLYFSSTKPGGQGGNDIWVSDLGADGEPVNSTNLGKNINTAANEQAPYYDAANKRLIFSSKGFLGLGGFDYFESEYDGQKWSMAKNMGYPMNSAKDDLYYMPDTKDANKFYISSDRESDCCLNLFEVVDKRHTLAGIITDCETRKPLAGAKVTFVDSLTKQTIKAVTTGINGKYNFAVTTSRPHSITVEKAGYFTKVLPVPASGRMVDDTLFNAEICLQAFQVNKPIVINNVLYDYDKATLRPESKKVLDGLVTLLNDNPKIKVELASHTDSKGSDSYNMNLSYKRAQACVDYIISMGISETRIYAKGYGERKPIAPNTLPNGKDNPEGRQLNRRTEFTVLKLE</sequence>
<dbReference type="InterPro" id="IPR011042">
    <property type="entry name" value="6-blade_b-propeller_TolB-like"/>
</dbReference>
<dbReference type="InterPro" id="IPR006665">
    <property type="entry name" value="OmpA-like"/>
</dbReference>
<evidence type="ECO:0000259" key="7">
    <source>
        <dbReference type="PROSITE" id="PS51123"/>
    </source>
</evidence>
<protein>
    <submittedName>
        <fullName evidence="8">OmpA family protein</fullName>
    </submittedName>
</protein>
<reference evidence="8 9" key="1">
    <citation type="submission" date="2019-07" db="EMBL/GenBank/DDBJ databases">
        <authorList>
            <person name="Kim J."/>
        </authorList>
    </citation>
    <scope>NUCLEOTIDE SEQUENCE [LARGE SCALE GENOMIC DNA]</scope>
    <source>
        <strain evidence="9">dk17</strain>
    </source>
</reference>
<evidence type="ECO:0000256" key="5">
    <source>
        <dbReference type="SAM" id="MobiDB-lite"/>
    </source>
</evidence>
<dbReference type="InterPro" id="IPR008969">
    <property type="entry name" value="CarboxyPept-like_regulatory"/>
</dbReference>
<evidence type="ECO:0000256" key="2">
    <source>
        <dbReference type="ARBA" id="ARBA00023136"/>
    </source>
</evidence>
<evidence type="ECO:0000313" key="9">
    <source>
        <dbReference type="Proteomes" id="UP000320042"/>
    </source>
</evidence>
<dbReference type="PANTHER" id="PTHR30329:SF21">
    <property type="entry name" value="LIPOPROTEIN YIAD-RELATED"/>
    <property type="match status" value="1"/>
</dbReference>
<comment type="subcellular location">
    <subcellularLocation>
        <location evidence="1">Cell outer membrane</location>
    </subcellularLocation>
</comment>
<name>A0A563U269_9SPHI</name>
<gene>
    <name evidence="8" type="ORF">FPZ43_17325</name>
</gene>
<dbReference type="GO" id="GO:0009279">
    <property type="term" value="C:cell outer membrane"/>
    <property type="evidence" value="ECO:0007669"/>
    <property type="project" value="UniProtKB-SubCell"/>
</dbReference>
<accession>A0A563U269</accession>
<dbReference type="InterPro" id="IPR050330">
    <property type="entry name" value="Bact_OuterMem_StrucFunc"/>
</dbReference>
<keyword evidence="3" id="KW-0998">Cell outer membrane</keyword>
<evidence type="ECO:0000256" key="4">
    <source>
        <dbReference type="PROSITE-ProRule" id="PRU00473"/>
    </source>
</evidence>
<dbReference type="SUPFAM" id="SSF49464">
    <property type="entry name" value="Carboxypeptidase regulatory domain-like"/>
    <property type="match status" value="1"/>
</dbReference>
<feature type="domain" description="OmpA-like" evidence="7">
    <location>
        <begin position="528"/>
        <end position="653"/>
    </location>
</feature>
<dbReference type="Proteomes" id="UP000320042">
    <property type="component" value="Unassembled WGS sequence"/>
</dbReference>
<dbReference type="PRINTS" id="PR01023">
    <property type="entry name" value="NAFLGMOTY"/>
</dbReference>
<dbReference type="SUPFAM" id="SSF103088">
    <property type="entry name" value="OmpA-like"/>
    <property type="match status" value="1"/>
</dbReference>
<dbReference type="InterPro" id="IPR011659">
    <property type="entry name" value="WD40"/>
</dbReference>
<evidence type="ECO:0000256" key="1">
    <source>
        <dbReference type="ARBA" id="ARBA00004442"/>
    </source>
</evidence>
<dbReference type="EMBL" id="VOEJ01000009">
    <property type="protein sequence ID" value="TWR25231.1"/>
    <property type="molecule type" value="Genomic_DNA"/>
</dbReference>
<dbReference type="SUPFAM" id="SSF48452">
    <property type="entry name" value="TPR-like"/>
    <property type="match status" value="1"/>
</dbReference>
<dbReference type="SUPFAM" id="SSF82171">
    <property type="entry name" value="DPP6 N-terminal domain-like"/>
    <property type="match status" value="1"/>
</dbReference>
<dbReference type="PROSITE" id="PS51123">
    <property type="entry name" value="OMPA_2"/>
    <property type="match status" value="1"/>
</dbReference>
<comment type="caution">
    <text evidence="8">The sequence shown here is derived from an EMBL/GenBank/DDBJ whole genome shotgun (WGS) entry which is preliminary data.</text>
</comment>
<feature type="region of interest" description="Disordered" evidence="5">
    <location>
        <begin position="624"/>
        <end position="653"/>
    </location>
</feature>
<dbReference type="PRINTS" id="PR01021">
    <property type="entry name" value="OMPADOMAIN"/>
</dbReference>
<keyword evidence="9" id="KW-1185">Reference proteome</keyword>
<dbReference type="Pfam" id="PF00691">
    <property type="entry name" value="OmpA"/>
    <property type="match status" value="1"/>
</dbReference>